<dbReference type="AlphaFoldDB" id="A0A8C6TEQ2"/>
<dbReference type="Ensembl" id="ENSNMLT00000021778.1">
    <property type="protein sequence ID" value="ENSNMLP00000019381.1"/>
    <property type="gene ID" value="ENSNMLG00000012724.1"/>
</dbReference>
<dbReference type="Pfam" id="PF15001">
    <property type="entry name" value="AP-5_subunit_s1"/>
    <property type="match status" value="1"/>
</dbReference>
<evidence type="ECO:0000313" key="2">
    <source>
        <dbReference type="Proteomes" id="UP000694523"/>
    </source>
</evidence>
<keyword evidence="2" id="KW-1185">Reference proteome</keyword>
<sequence>MLVNFSGFVHLSRDGAVFPDPHGVRGECAGARDSRVLYSRVFGPNESESELNQTQERIPEESRLLQKERVAVVARQVRSAVSLSRDASGRQLVEVVPGEEALALQEADSGVVRLRMGQPFPGEMSALWLSVLNVGFTLVCEPHDNLLLAEGTLRTLARLCVEHLHMLGQGSEILLKSNRVDFLLSRLLPHGQLLFLNHRFAQSLEKETPRAPHTCSTVEAS</sequence>
<dbReference type="InterPro" id="IPR029392">
    <property type="entry name" value="AP-5_subunit_s1"/>
</dbReference>
<protein>
    <submittedName>
        <fullName evidence="1">Adaptor related protein complex 5 subunit sigma 1</fullName>
    </submittedName>
</protein>
<dbReference type="PANTHER" id="PTHR16120">
    <property type="entry name" value="AP-5 COMPLEX SUBUNIT SIGMA-1"/>
    <property type="match status" value="1"/>
</dbReference>
<dbReference type="GO" id="GO:0005770">
    <property type="term" value="C:late endosome"/>
    <property type="evidence" value="ECO:0007669"/>
    <property type="project" value="TreeGrafter"/>
</dbReference>
<dbReference type="PANTHER" id="PTHR16120:SF0">
    <property type="entry name" value="AP-5 COMPLEX SUBUNIT SIGMA-1"/>
    <property type="match status" value="1"/>
</dbReference>
<accession>A0A8C6TEQ2</accession>
<dbReference type="GO" id="GO:0005764">
    <property type="term" value="C:lysosome"/>
    <property type="evidence" value="ECO:0007669"/>
    <property type="project" value="TreeGrafter"/>
</dbReference>
<organism evidence="1 2">
    <name type="scientific">Neogobius melanostomus</name>
    <name type="common">round goby</name>
    <dbReference type="NCBI Taxonomy" id="47308"/>
    <lineage>
        <taxon>Eukaryota</taxon>
        <taxon>Metazoa</taxon>
        <taxon>Chordata</taxon>
        <taxon>Craniata</taxon>
        <taxon>Vertebrata</taxon>
        <taxon>Euteleostomi</taxon>
        <taxon>Actinopterygii</taxon>
        <taxon>Neopterygii</taxon>
        <taxon>Teleostei</taxon>
        <taxon>Neoteleostei</taxon>
        <taxon>Acanthomorphata</taxon>
        <taxon>Gobiaria</taxon>
        <taxon>Gobiiformes</taxon>
        <taxon>Gobioidei</taxon>
        <taxon>Gobiidae</taxon>
        <taxon>Benthophilinae</taxon>
        <taxon>Neogobiini</taxon>
        <taxon>Neogobius</taxon>
    </lineage>
</organism>
<evidence type="ECO:0000313" key="1">
    <source>
        <dbReference type="Ensembl" id="ENSNMLP00000019381.1"/>
    </source>
</evidence>
<reference evidence="1" key="2">
    <citation type="submission" date="2025-09" db="UniProtKB">
        <authorList>
            <consortium name="Ensembl"/>
        </authorList>
    </citation>
    <scope>IDENTIFICATION</scope>
</reference>
<name>A0A8C6TEQ2_9GOBI</name>
<dbReference type="GO" id="GO:0005829">
    <property type="term" value="C:cytosol"/>
    <property type="evidence" value="ECO:0007669"/>
    <property type="project" value="TreeGrafter"/>
</dbReference>
<reference evidence="1" key="1">
    <citation type="submission" date="2025-08" db="UniProtKB">
        <authorList>
            <consortium name="Ensembl"/>
        </authorList>
    </citation>
    <scope>IDENTIFICATION</scope>
</reference>
<dbReference type="Proteomes" id="UP000694523">
    <property type="component" value="Unplaced"/>
</dbReference>
<dbReference type="GO" id="GO:0016197">
    <property type="term" value="P:endosomal transport"/>
    <property type="evidence" value="ECO:0007669"/>
    <property type="project" value="InterPro"/>
</dbReference>
<dbReference type="GO" id="GO:0000724">
    <property type="term" value="P:double-strand break repair via homologous recombination"/>
    <property type="evidence" value="ECO:0007669"/>
    <property type="project" value="InterPro"/>
</dbReference>
<dbReference type="GO" id="GO:0030119">
    <property type="term" value="C:AP-type membrane coat adaptor complex"/>
    <property type="evidence" value="ECO:0007669"/>
    <property type="project" value="InterPro"/>
</dbReference>
<proteinExistence type="predicted"/>